<dbReference type="Gene3D" id="1.10.287.130">
    <property type="match status" value="1"/>
</dbReference>
<dbReference type="InterPro" id="IPR036890">
    <property type="entry name" value="HATPase_C_sf"/>
</dbReference>
<keyword evidence="3" id="KW-1185">Reference proteome</keyword>
<dbReference type="GO" id="GO:0016740">
    <property type="term" value="F:transferase activity"/>
    <property type="evidence" value="ECO:0007669"/>
    <property type="project" value="UniProtKB-KW"/>
</dbReference>
<dbReference type="Proteomes" id="UP000553193">
    <property type="component" value="Unassembled WGS sequence"/>
</dbReference>
<dbReference type="RefSeq" id="WP_184385458.1">
    <property type="nucleotide sequence ID" value="NZ_JACIDJ010000005.1"/>
</dbReference>
<evidence type="ECO:0000313" key="2">
    <source>
        <dbReference type="EMBL" id="MBB3899585.1"/>
    </source>
</evidence>
<protein>
    <submittedName>
        <fullName evidence="2">Histidine phosphotransferase ChpT</fullName>
    </submittedName>
</protein>
<dbReference type="AlphaFoldDB" id="A0A840AHM3"/>
<gene>
    <name evidence="2" type="ORF">GGQ83_003037</name>
</gene>
<reference evidence="2 3" key="1">
    <citation type="submission" date="2020-08" db="EMBL/GenBank/DDBJ databases">
        <title>Genomic Encyclopedia of Type Strains, Phase IV (KMG-IV): sequencing the most valuable type-strain genomes for metagenomic binning, comparative biology and taxonomic classification.</title>
        <authorList>
            <person name="Goeker M."/>
        </authorList>
    </citation>
    <scope>NUCLEOTIDE SEQUENCE [LARGE SCALE GENOMIC DNA]</scope>
    <source>
        <strain evidence="2 3">DSM 19979</strain>
    </source>
</reference>
<dbReference type="Pfam" id="PF10090">
    <property type="entry name" value="HPTransfase"/>
    <property type="match status" value="1"/>
</dbReference>
<name>A0A840AHM3_9PROT</name>
<accession>A0A840AHM3</accession>
<dbReference type="InterPro" id="IPR018762">
    <property type="entry name" value="ChpT_C"/>
</dbReference>
<dbReference type="Gene3D" id="3.30.565.10">
    <property type="entry name" value="Histidine kinase-like ATPase, C-terminal domain"/>
    <property type="match status" value="1"/>
</dbReference>
<keyword evidence="2" id="KW-0808">Transferase</keyword>
<dbReference type="EMBL" id="JACIDJ010000005">
    <property type="protein sequence ID" value="MBB3899585.1"/>
    <property type="molecule type" value="Genomic_DNA"/>
</dbReference>
<proteinExistence type="predicted"/>
<sequence>MLDQSSEGRITIRLAELVAARICHDLGSPMASISALMPQAADPAAHAVVTETAGELRARMRLFGAMFGLADELGWPELDGLVRGAPMAHRVRFALPLRGGPFAPGRARLYLAAVLLAAEALPRGGVVHVTESGAGALALRLEGRQTEWSPTLLDLLAGGSVEAALEEGPRRLLAPWVFLLAARERHALSLAMPAGEGEPMLLLQPEM</sequence>
<evidence type="ECO:0000313" key="3">
    <source>
        <dbReference type="Proteomes" id="UP000553193"/>
    </source>
</evidence>
<organism evidence="2 3">
    <name type="scientific">Roseococcus suduntuyensis</name>
    <dbReference type="NCBI Taxonomy" id="455361"/>
    <lineage>
        <taxon>Bacteria</taxon>
        <taxon>Pseudomonadati</taxon>
        <taxon>Pseudomonadota</taxon>
        <taxon>Alphaproteobacteria</taxon>
        <taxon>Acetobacterales</taxon>
        <taxon>Roseomonadaceae</taxon>
        <taxon>Roseococcus</taxon>
    </lineage>
</organism>
<comment type="caution">
    <text evidence="2">The sequence shown here is derived from an EMBL/GenBank/DDBJ whole genome shotgun (WGS) entry which is preliminary data.</text>
</comment>
<feature type="domain" description="Histidine phosphotransferase ChpT C-terminal" evidence="1">
    <location>
        <begin position="77"/>
        <end position="190"/>
    </location>
</feature>
<evidence type="ECO:0000259" key="1">
    <source>
        <dbReference type="Pfam" id="PF10090"/>
    </source>
</evidence>